<dbReference type="Proteomes" id="UP000199375">
    <property type="component" value="Unassembled WGS sequence"/>
</dbReference>
<dbReference type="AlphaFoldDB" id="A0A1C4Y8U9"/>
<feature type="compositionally biased region" description="Basic and acidic residues" evidence="1">
    <location>
        <begin position="70"/>
        <end position="79"/>
    </location>
</feature>
<sequence>MTAPFLSLAQIRNRLALTARQVLRDHQPGADGRCPICRTSGCTVAAAARNVIDTAEEVQQRSTATPPATPDRDDPQHTG</sequence>
<evidence type="ECO:0000313" key="3">
    <source>
        <dbReference type="Proteomes" id="UP000199375"/>
    </source>
</evidence>
<protein>
    <submittedName>
        <fullName evidence="2">Uncharacterized protein</fullName>
    </submittedName>
</protein>
<dbReference type="EMBL" id="FMCW01000037">
    <property type="protein sequence ID" value="SCF17066.1"/>
    <property type="molecule type" value="Genomic_DNA"/>
</dbReference>
<feature type="region of interest" description="Disordered" evidence="1">
    <location>
        <begin position="55"/>
        <end position="79"/>
    </location>
</feature>
<dbReference type="RefSeq" id="WP_091285436.1">
    <property type="nucleotide sequence ID" value="NZ_FMCW01000037.1"/>
</dbReference>
<reference evidence="2 3" key="1">
    <citation type="submission" date="2016-06" db="EMBL/GenBank/DDBJ databases">
        <authorList>
            <person name="Kjaerup R.B."/>
            <person name="Dalgaard T.S."/>
            <person name="Juul-Madsen H.R."/>
        </authorList>
    </citation>
    <scope>NUCLEOTIDE SEQUENCE [LARGE SCALE GENOMIC DNA]</scope>
    <source>
        <strain evidence="2 3">DSM 45626</strain>
    </source>
</reference>
<name>A0A1C4Y8U9_9ACTN</name>
<evidence type="ECO:0000313" key="2">
    <source>
        <dbReference type="EMBL" id="SCF17066.1"/>
    </source>
</evidence>
<evidence type="ECO:0000256" key="1">
    <source>
        <dbReference type="SAM" id="MobiDB-lite"/>
    </source>
</evidence>
<gene>
    <name evidence="2" type="ORF">GA0070558_13751</name>
</gene>
<accession>A0A1C4Y8U9</accession>
<organism evidence="2 3">
    <name type="scientific">Micromonospora haikouensis</name>
    <dbReference type="NCBI Taxonomy" id="686309"/>
    <lineage>
        <taxon>Bacteria</taxon>
        <taxon>Bacillati</taxon>
        <taxon>Actinomycetota</taxon>
        <taxon>Actinomycetes</taxon>
        <taxon>Micromonosporales</taxon>
        <taxon>Micromonosporaceae</taxon>
        <taxon>Micromonospora</taxon>
    </lineage>
</organism>
<proteinExistence type="predicted"/>